<dbReference type="SUPFAM" id="SSF56059">
    <property type="entry name" value="Glutathione synthetase ATP-binding domain-like"/>
    <property type="match status" value="1"/>
</dbReference>
<dbReference type="InterPro" id="IPR005811">
    <property type="entry name" value="SUCC_ACL_C"/>
</dbReference>
<dbReference type="InterPro" id="IPR013650">
    <property type="entry name" value="ATP-grasp_succ-CoA_synth-type"/>
</dbReference>
<dbReference type="Gene3D" id="3.30.470.20">
    <property type="entry name" value="ATP-grasp fold, B domain"/>
    <property type="match status" value="1"/>
</dbReference>
<evidence type="ECO:0000256" key="3">
    <source>
        <dbReference type="ARBA" id="ARBA00022741"/>
    </source>
</evidence>
<dbReference type="PIRSF" id="PIRSF001554">
    <property type="entry name" value="SucCS_beta"/>
    <property type="match status" value="1"/>
</dbReference>
<dbReference type="InterPro" id="IPR016102">
    <property type="entry name" value="Succinyl-CoA_synth-like"/>
</dbReference>
<dbReference type="GO" id="GO:0046872">
    <property type="term" value="F:metal ion binding"/>
    <property type="evidence" value="ECO:0007669"/>
    <property type="project" value="UniProtKB-KW"/>
</dbReference>
<gene>
    <name evidence="7" type="primary">sucC</name>
</gene>
<dbReference type="PANTHER" id="PTHR11815">
    <property type="entry name" value="SUCCINYL-COA SYNTHETASE BETA CHAIN"/>
    <property type="match status" value="1"/>
</dbReference>
<dbReference type="Gene3D" id="3.40.50.261">
    <property type="entry name" value="Succinyl-CoA synthetase domains"/>
    <property type="match status" value="1"/>
</dbReference>
<dbReference type="PROSITE" id="PS01217">
    <property type="entry name" value="SUCCINYL_COA_LIG_3"/>
    <property type="match status" value="1"/>
</dbReference>
<dbReference type="InterPro" id="IPR013815">
    <property type="entry name" value="ATP_grasp_subdomain_1"/>
</dbReference>
<dbReference type="PROSITE" id="PS50975">
    <property type="entry name" value="ATP_GRASP"/>
    <property type="match status" value="1"/>
</dbReference>
<evidence type="ECO:0000256" key="1">
    <source>
        <dbReference type="ARBA" id="ARBA00022598"/>
    </source>
</evidence>
<sequence>MRLLEYQVKELFKEYGIKVPPSIASKDIERGREDAKKIEYPFVIKAQVPVGGRGKAGGIQKCHNEDELELKYPQVLNMTIKGEKTRAILLEKMTEYEKEIYLSLFLNRSKRCYTVISSAEGGVEIESVKNQVIQEVGLGDVSKKNAEKVANDIGLDEKSIPYFVDVLQRLSKLTVEKEAELVEINPLVILKDGSMIALDGKMMTDDNSNFRHEELLKYREQTELEEKAEKSGFSLVELDGNIAVIGNGAGLVMSTFDMLADNGGKPACFLDVGGGATETSVYEALTLISKMKNVRAILVNLYGGIVKTTIVASAFIKAYDNKLIDLPVYARLMGAESEKSKEMLKNTKTKMFSSVEQAINGVVMEVTKTG</sequence>
<dbReference type="AlphaFoldDB" id="A0A075G3W4"/>
<dbReference type="SUPFAM" id="SSF52210">
    <property type="entry name" value="Succinyl-CoA synthetase domains"/>
    <property type="match status" value="1"/>
</dbReference>
<dbReference type="GO" id="GO:0005524">
    <property type="term" value="F:ATP binding"/>
    <property type="evidence" value="ECO:0007669"/>
    <property type="project" value="UniProtKB-UniRule"/>
</dbReference>
<reference evidence="7" key="1">
    <citation type="journal article" date="2014" name="Genome Biol. Evol.">
        <title>Pangenome evidence for extensive interdomain horizontal transfer affecting lineage core and shell genes in uncultured planktonic thaumarchaeota and euryarchaeota.</title>
        <authorList>
            <person name="Deschamps P."/>
            <person name="Zivanovic Y."/>
            <person name="Moreira D."/>
            <person name="Rodriguez-Valera F."/>
            <person name="Lopez-Garcia P."/>
        </authorList>
    </citation>
    <scope>NUCLEOTIDE SEQUENCE</scope>
</reference>
<dbReference type="GO" id="GO:0006104">
    <property type="term" value="P:succinyl-CoA metabolic process"/>
    <property type="evidence" value="ECO:0007669"/>
    <property type="project" value="TreeGrafter"/>
</dbReference>
<dbReference type="Pfam" id="PF08442">
    <property type="entry name" value="ATP-grasp_2"/>
    <property type="match status" value="1"/>
</dbReference>
<keyword evidence="1 7" id="KW-0436">Ligase</keyword>
<keyword evidence="2" id="KW-0479">Metal-binding</keyword>
<dbReference type="Pfam" id="PF00549">
    <property type="entry name" value="Ligase_CoA"/>
    <property type="match status" value="1"/>
</dbReference>
<keyword evidence="5" id="KW-0067">ATP-binding</keyword>
<dbReference type="InterPro" id="IPR017866">
    <property type="entry name" value="Succ-CoA_synthase_bsu_CS"/>
</dbReference>
<evidence type="ECO:0000256" key="5">
    <source>
        <dbReference type="PROSITE-ProRule" id="PRU00409"/>
    </source>
</evidence>
<protein>
    <submittedName>
        <fullName evidence="7">Succinate--CoA ligase (SucC)</fullName>
        <ecNumber evidence="7">6.2.1.5</ecNumber>
    </submittedName>
</protein>
<proteinExistence type="predicted"/>
<evidence type="ECO:0000259" key="6">
    <source>
        <dbReference type="PROSITE" id="PS50975"/>
    </source>
</evidence>
<keyword evidence="4" id="KW-0460">Magnesium</keyword>
<dbReference type="EC" id="6.2.1.5" evidence="7"/>
<dbReference type="InterPro" id="IPR011761">
    <property type="entry name" value="ATP-grasp"/>
</dbReference>
<dbReference type="GO" id="GO:0004775">
    <property type="term" value="F:succinate-CoA ligase (ADP-forming) activity"/>
    <property type="evidence" value="ECO:0007669"/>
    <property type="project" value="UniProtKB-EC"/>
</dbReference>
<dbReference type="PANTHER" id="PTHR11815:SF10">
    <property type="entry name" value="SUCCINATE--COA LIGASE [GDP-FORMING] SUBUNIT BETA, MITOCHONDRIAL"/>
    <property type="match status" value="1"/>
</dbReference>
<keyword evidence="3 5" id="KW-0547">Nucleotide-binding</keyword>
<evidence type="ECO:0000256" key="2">
    <source>
        <dbReference type="ARBA" id="ARBA00022723"/>
    </source>
</evidence>
<dbReference type="GO" id="GO:0042709">
    <property type="term" value="C:succinate-CoA ligase complex"/>
    <property type="evidence" value="ECO:0007669"/>
    <property type="project" value="TreeGrafter"/>
</dbReference>
<feature type="domain" description="ATP-grasp" evidence="6">
    <location>
        <begin position="9"/>
        <end position="217"/>
    </location>
</feature>
<name>A0A075G3W4_9ARCH</name>
<dbReference type="Gene3D" id="3.30.1490.20">
    <property type="entry name" value="ATP-grasp fold, A domain"/>
    <property type="match status" value="1"/>
</dbReference>
<dbReference type="GO" id="GO:0006099">
    <property type="term" value="P:tricarboxylic acid cycle"/>
    <property type="evidence" value="ECO:0007669"/>
    <property type="project" value="InterPro"/>
</dbReference>
<evidence type="ECO:0000256" key="4">
    <source>
        <dbReference type="ARBA" id="ARBA00022842"/>
    </source>
</evidence>
<dbReference type="InterPro" id="IPR005809">
    <property type="entry name" value="Succ_CoA_ligase-like_bsu"/>
</dbReference>
<accession>A0A075G3W4</accession>
<evidence type="ECO:0000313" key="7">
    <source>
        <dbReference type="EMBL" id="AIE98129.1"/>
    </source>
</evidence>
<dbReference type="EMBL" id="KF900526">
    <property type="protein sequence ID" value="AIE98129.1"/>
    <property type="molecule type" value="Genomic_DNA"/>
</dbReference>
<organism evidence="7">
    <name type="scientific">uncultured marine thaumarchaeote KM3_04_D06</name>
    <dbReference type="NCBI Taxonomy" id="1455965"/>
    <lineage>
        <taxon>Archaea</taxon>
        <taxon>Nitrososphaerota</taxon>
        <taxon>environmental samples</taxon>
    </lineage>
</organism>